<protein>
    <submittedName>
        <fullName evidence="1">DUF1015 domain-containing protein</fullName>
    </submittedName>
</protein>
<dbReference type="EMBL" id="CP094970">
    <property type="protein sequence ID" value="UYM05200.1"/>
    <property type="molecule type" value="Genomic_DNA"/>
</dbReference>
<organism evidence="1 2">
    <name type="scientific">Solicola gregarius</name>
    <dbReference type="NCBI Taxonomy" id="2908642"/>
    <lineage>
        <taxon>Bacteria</taxon>
        <taxon>Bacillati</taxon>
        <taxon>Actinomycetota</taxon>
        <taxon>Actinomycetes</taxon>
        <taxon>Propionibacteriales</taxon>
        <taxon>Nocardioidaceae</taxon>
        <taxon>Solicola</taxon>
    </lineage>
</organism>
<accession>A0AA46TH61</accession>
<dbReference type="PANTHER" id="PTHR36454">
    <property type="entry name" value="LMO2823 PROTEIN"/>
    <property type="match status" value="1"/>
</dbReference>
<evidence type="ECO:0000313" key="1">
    <source>
        <dbReference type="EMBL" id="UYM05200.1"/>
    </source>
</evidence>
<name>A0AA46TH61_9ACTN</name>
<gene>
    <name evidence="1" type="ORF">L0C25_22210</name>
</gene>
<proteinExistence type="predicted"/>
<dbReference type="AlphaFoldDB" id="A0AA46TH61"/>
<dbReference type="Proteomes" id="UP001164390">
    <property type="component" value="Chromosome"/>
</dbReference>
<keyword evidence="2" id="KW-1185">Reference proteome</keyword>
<dbReference type="KEGG" id="sgrg:L0C25_22210"/>
<reference evidence="1" key="1">
    <citation type="submission" date="2022-01" db="EMBL/GenBank/DDBJ databases">
        <title>Nocardioidaceae gen. sp. A5X3R13.</title>
        <authorList>
            <person name="Lopez Marin M.A."/>
            <person name="Uhlik O."/>
        </authorList>
    </citation>
    <scope>NUCLEOTIDE SEQUENCE</scope>
    <source>
        <strain evidence="1">A5X3R13</strain>
    </source>
</reference>
<evidence type="ECO:0000313" key="2">
    <source>
        <dbReference type="Proteomes" id="UP001164390"/>
    </source>
</evidence>
<sequence>MTSWQAGPTRDIMRVGPFRGVTYAERAGALADLTFTPPTSWSSLPADLLGTIDQHHILHLLAPAFAGQPEEGAERARTTLTDWLADGVLRADDEPAMYVYSQPGDGADVLAVIAVVDLLPGGDGPFLDHEEVIASHVDTQETLERTTRAQVEPILALHRDAPSLLGVLTDVTVRPPDLTIPEPTGGAHRLWRVVEPATQARIVRAIPDEPALIADGHHRHAAWSRLAERSRSGPAGRALALLSDARQPGIRLGAIHRVLSGLELDRVIGSPAVRCVALAGRSDALAYLDDGPTAGCVLHSGGEFYAVTPALPNAACAAPELAVCHLHSGWLARWDVPEGDVGYVHGLDEAIALTATAGVAVLLPAPSIDAVIAAAHDQRPLPRKATSFGPKPLIGTVFRTWDDS</sequence>
<dbReference type="Pfam" id="PF06245">
    <property type="entry name" value="DUF1015"/>
    <property type="match status" value="1"/>
</dbReference>
<dbReference type="RefSeq" id="WP_271633989.1">
    <property type="nucleotide sequence ID" value="NZ_CP094970.1"/>
</dbReference>
<dbReference type="PANTHER" id="PTHR36454:SF1">
    <property type="entry name" value="DUF1015 DOMAIN-CONTAINING PROTEIN"/>
    <property type="match status" value="1"/>
</dbReference>
<dbReference type="InterPro" id="IPR008323">
    <property type="entry name" value="UCP033563"/>
</dbReference>